<sequence length="259" mass="28380">MLIMLPPSEGKTAATDPHAEPLNLDALTLPCLAPDRNQVLQELIDVSGRQEAQQVLGVGDRVMEQVSANQELQQAPTAPAHHIYSGVLFDALAAETLTSSQRQRAAERVLIFSGLFGVTGFTDRIPAYRCAMDVRLPTLGKLSAFWRHRLAAPVSERIRDQWVVDCRSAAYATAFRPDPHKTVAVNSFTEKDGRRTVVTHSAKAARGTLTGMMLRADSPPKTLDDVAHLASRRWKVEVRAATAKKPHQLDLITSEATSE</sequence>
<gene>
    <name evidence="1" type="ORF">FEF27_10450</name>
</gene>
<protein>
    <submittedName>
        <fullName evidence="1">Peroxide stress protein YaaA</fullName>
    </submittedName>
</protein>
<evidence type="ECO:0000313" key="1">
    <source>
        <dbReference type="EMBL" id="TLP73162.1"/>
    </source>
</evidence>
<dbReference type="InterPro" id="IPR005583">
    <property type="entry name" value="YaaA"/>
</dbReference>
<name>A0A5R9A3G4_9MICC</name>
<dbReference type="EMBL" id="VAWA01000015">
    <property type="protein sequence ID" value="TLP73162.1"/>
    <property type="molecule type" value="Genomic_DNA"/>
</dbReference>
<dbReference type="PANTHER" id="PTHR30283:SF4">
    <property type="entry name" value="PEROXIDE STRESS RESISTANCE PROTEIN YAAA"/>
    <property type="match status" value="1"/>
</dbReference>
<evidence type="ECO:0000313" key="2">
    <source>
        <dbReference type="Proteomes" id="UP000306544"/>
    </source>
</evidence>
<organism evidence="1 2">
    <name type="scientific">Nesterenkonia sphaerica</name>
    <dbReference type="NCBI Taxonomy" id="1804988"/>
    <lineage>
        <taxon>Bacteria</taxon>
        <taxon>Bacillati</taxon>
        <taxon>Actinomycetota</taxon>
        <taxon>Actinomycetes</taxon>
        <taxon>Micrococcales</taxon>
        <taxon>Micrococcaceae</taxon>
        <taxon>Nesterenkonia</taxon>
    </lineage>
</organism>
<keyword evidence="2" id="KW-1185">Reference proteome</keyword>
<dbReference type="Pfam" id="PF03883">
    <property type="entry name" value="H2O2_YaaD"/>
    <property type="match status" value="1"/>
</dbReference>
<dbReference type="PANTHER" id="PTHR30283">
    <property type="entry name" value="PEROXIDE STRESS RESPONSE PROTEIN YAAA"/>
    <property type="match status" value="1"/>
</dbReference>
<accession>A0A5R9A3G4</accession>
<comment type="caution">
    <text evidence="1">The sequence shown here is derived from an EMBL/GenBank/DDBJ whole genome shotgun (WGS) entry which is preliminary data.</text>
</comment>
<reference evidence="1 2" key="1">
    <citation type="submission" date="2019-05" db="EMBL/GenBank/DDBJ databases">
        <title>Nesterenkonia sp. GY239, isolated from the Southern Atlantic Ocean.</title>
        <authorList>
            <person name="Zhang G."/>
        </authorList>
    </citation>
    <scope>NUCLEOTIDE SEQUENCE [LARGE SCALE GENOMIC DNA]</scope>
    <source>
        <strain evidence="1 2">GY239</strain>
    </source>
</reference>
<dbReference type="AlphaFoldDB" id="A0A5R9A3G4"/>
<dbReference type="GO" id="GO:0005829">
    <property type="term" value="C:cytosol"/>
    <property type="evidence" value="ECO:0007669"/>
    <property type="project" value="TreeGrafter"/>
</dbReference>
<dbReference type="OrthoDB" id="3210767at2"/>
<dbReference type="Proteomes" id="UP000306544">
    <property type="component" value="Unassembled WGS sequence"/>
</dbReference>
<proteinExistence type="predicted"/>
<dbReference type="GO" id="GO:0033194">
    <property type="term" value="P:response to hydroperoxide"/>
    <property type="evidence" value="ECO:0007669"/>
    <property type="project" value="TreeGrafter"/>
</dbReference>